<comment type="caution">
    <text evidence="6">The sequence shown here is derived from an EMBL/GenBank/DDBJ whole genome shotgun (WGS) entry which is preliminary data.</text>
</comment>
<evidence type="ECO:0000256" key="4">
    <source>
        <dbReference type="ARBA" id="ARBA00022840"/>
    </source>
</evidence>
<dbReference type="PANTHER" id="PTHR36766:SF70">
    <property type="entry name" value="DISEASE RESISTANCE PROTEIN RGA4"/>
    <property type="match status" value="1"/>
</dbReference>
<keyword evidence="1" id="KW-0677">Repeat</keyword>
<evidence type="ECO:0000256" key="3">
    <source>
        <dbReference type="ARBA" id="ARBA00022821"/>
    </source>
</evidence>
<evidence type="ECO:0000313" key="6">
    <source>
        <dbReference type="EMBL" id="KAJ4957506.1"/>
    </source>
</evidence>
<keyword evidence="4" id="KW-0067">ATP-binding</keyword>
<evidence type="ECO:0000259" key="5">
    <source>
        <dbReference type="Pfam" id="PF18052"/>
    </source>
</evidence>
<dbReference type="Pfam" id="PF18052">
    <property type="entry name" value="Rx_N"/>
    <property type="match status" value="1"/>
</dbReference>
<dbReference type="EMBL" id="JAMYWD010000010">
    <property type="protein sequence ID" value="KAJ4957506.1"/>
    <property type="molecule type" value="Genomic_DNA"/>
</dbReference>
<accession>A0A9Q0H2K2</accession>
<dbReference type="Gene3D" id="1.20.5.4130">
    <property type="match status" value="1"/>
</dbReference>
<keyword evidence="2" id="KW-0547">Nucleotide-binding</keyword>
<dbReference type="GO" id="GO:0006952">
    <property type="term" value="P:defense response"/>
    <property type="evidence" value="ECO:0007669"/>
    <property type="project" value="UniProtKB-KW"/>
</dbReference>
<reference evidence="6" key="1">
    <citation type="journal article" date="2023" name="Plant J.">
        <title>The genome of the king protea, Protea cynaroides.</title>
        <authorList>
            <person name="Chang J."/>
            <person name="Duong T.A."/>
            <person name="Schoeman C."/>
            <person name="Ma X."/>
            <person name="Roodt D."/>
            <person name="Barker N."/>
            <person name="Li Z."/>
            <person name="Van de Peer Y."/>
            <person name="Mizrachi E."/>
        </authorList>
    </citation>
    <scope>NUCLEOTIDE SEQUENCE</scope>
    <source>
        <tissue evidence="6">Young leaves</tissue>
    </source>
</reference>
<dbReference type="PANTHER" id="PTHR36766">
    <property type="entry name" value="PLANT BROAD-SPECTRUM MILDEW RESISTANCE PROTEIN RPW8"/>
    <property type="match status" value="1"/>
</dbReference>
<gene>
    <name evidence="6" type="ORF">NE237_024617</name>
</gene>
<sequence>MAVEFLVPGAQPILQSLISLANQEIGLAWGFKGELKKFQITLTTIQGVLQDAENQQVEKVAVKDWLRRLKSVAYDADDLLDEFKYEALRLKIEIQKKMKGKVRNCFSSYNPFAFRLKMAHKLKDINEVLDVIRKDAIFGFNLVRVKSSSADSTSMNKVDRQTFSLINDMELVGRIDDKSELVDMLVNTYNDQIIQSSRL</sequence>
<keyword evidence="3" id="KW-0611">Plant defense</keyword>
<protein>
    <recommendedName>
        <fullName evidence="5">Disease resistance N-terminal domain-containing protein</fullName>
    </recommendedName>
</protein>
<evidence type="ECO:0000256" key="1">
    <source>
        <dbReference type="ARBA" id="ARBA00022737"/>
    </source>
</evidence>
<name>A0A9Q0H2K2_9MAGN</name>
<evidence type="ECO:0000313" key="7">
    <source>
        <dbReference type="Proteomes" id="UP001141806"/>
    </source>
</evidence>
<evidence type="ECO:0000256" key="2">
    <source>
        <dbReference type="ARBA" id="ARBA00022741"/>
    </source>
</evidence>
<dbReference type="GO" id="GO:0005524">
    <property type="term" value="F:ATP binding"/>
    <property type="evidence" value="ECO:0007669"/>
    <property type="project" value="UniProtKB-KW"/>
</dbReference>
<proteinExistence type="predicted"/>
<dbReference type="Proteomes" id="UP001141806">
    <property type="component" value="Unassembled WGS sequence"/>
</dbReference>
<dbReference type="AlphaFoldDB" id="A0A9Q0H2K2"/>
<organism evidence="6 7">
    <name type="scientific">Protea cynaroides</name>
    <dbReference type="NCBI Taxonomy" id="273540"/>
    <lineage>
        <taxon>Eukaryota</taxon>
        <taxon>Viridiplantae</taxon>
        <taxon>Streptophyta</taxon>
        <taxon>Embryophyta</taxon>
        <taxon>Tracheophyta</taxon>
        <taxon>Spermatophyta</taxon>
        <taxon>Magnoliopsida</taxon>
        <taxon>Proteales</taxon>
        <taxon>Proteaceae</taxon>
        <taxon>Protea</taxon>
    </lineage>
</organism>
<dbReference type="InterPro" id="IPR041118">
    <property type="entry name" value="Rx_N"/>
</dbReference>
<dbReference type="OrthoDB" id="2018467at2759"/>
<feature type="domain" description="Disease resistance N-terminal" evidence="5">
    <location>
        <begin position="12"/>
        <end position="97"/>
    </location>
</feature>
<keyword evidence="7" id="KW-1185">Reference proteome</keyword>